<dbReference type="Proteomes" id="UP000267251">
    <property type="component" value="Unassembled WGS sequence"/>
</dbReference>
<dbReference type="Pfam" id="PF08045">
    <property type="entry name" value="CDC14"/>
    <property type="match status" value="1"/>
</dbReference>
<reference evidence="3" key="1">
    <citation type="journal article" date="2018" name="Nat. Microbiol.">
        <title>Leveraging single-cell genomics to expand the fungal tree of life.</title>
        <authorList>
            <person name="Ahrendt S.R."/>
            <person name="Quandt C.A."/>
            <person name="Ciobanu D."/>
            <person name="Clum A."/>
            <person name="Salamov A."/>
            <person name="Andreopoulos B."/>
            <person name="Cheng J.F."/>
            <person name="Woyke T."/>
            <person name="Pelin A."/>
            <person name="Henrissat B."/>
            <person name="Reynolds N.K."/>
            <person name="Benny G.L."/>
            <person name="Smith M.E."/>
            <person name="James T.Y."/>
            <person name="Grigoriev I.V."/>
        </authorList>
    </citation>
    <scope>NUCLEOTIDE SEQUENCE [LARGE SCALE GENOMIC DNA]</scope>
</reference>
<accession>A0A4V1IYP5</accession>
<dbReference type="GO" id="GO:0051301">
    <property type="term" value="P:cell division"/>
    <property type="evidence" value="ECO:0007669"/>
    <property type="project" value="UniProtKB-KW"/>
</dbReference>
<dbReference type="PROSITE" id="PS51257">
    <property type="entry name" value="PROKAR_LIPOPROTEIN"/>
    <property type="match status" value="1"/>
</dbReference>
<dbReference type="AlphaFoldDB" id="A0A4V1IYP5"/>
<dbReference type="PANTHER" id="PTHR34065">
    <property type="entry name" value="CELL DIVISION CONTROL PROTEIN 14"/>
    <property type="match status" value="1"/>
</dbReference>
<dbReference type="OrthoDB" id="5357220at2759"/>
<dbReference type="SUPFAM" id="SSF48371">
    <property type="entry name" value="ARM repeat"/>
    <property type="match status" value="1"/>
</dbReference>
<evidence type="ECO:0000313" key="2">
    <source>
        <dbReference type="EMBL" id="RKP15279.1"/>
    </source>
</evidence>
<proteinExistence type="predicted"/>
<dbReference type="PANTHER" id="PTHR34065:SF1">
    <property type="entry name" value="CELL DIVISION CONTROL PROTEIN 14"/>
    <property type="match status" value="1"/>
</dbReference>
<dbReference type="InterPro" id="IPR012535">
    <property type="entry name" value="Cell_div_Cdc14"/>
</dbReference>
<dbReference type="InterPro" id="IPR011989">
    <property type="entry name" value="ARM-like"/>
</dbReference>
<keyword evidence="2" id="KW-0132">Cell division</keyword>
<organism evidence="2 3">
    <name type="scientific">Piptocephalis cylindrospora</name>
    <dbReference type="NCBI Taxonomy" id="1907219"/>
    <lineage>
        <taxon>Eukaryota</taxon>
        <taxon>Fungi</taxon>
        <taxon>Fungi incertae sedis</taxon>
        <taxon>Zoopagomycota</taxon>
        <taxon>Zoopagomycotina</taxon>
        <taxon>Zoopagomycetes</taxon>
        <taxon>Zoopagales</taxon>
        <taxon>Piptocephalidaceae</taxon>
        <taxon>Piptocephalis</taxon>
    </lineage>
</organism>
<keyword evidence="2" id="KW-0131">Cell cycle</keyword>
<feature type="compositionally biased region" description="Low complexity" evidence="1">
    <location>
        <begin position="8"/>
        <end position="84"/>
    </location>
</feature>
<keyword evidence="3" id="KW-1185">Reference proteome</keyword>
<evidence type="ECO:0000313" key="3">
    <source>
        <dbReference type="Proteomes" id="UP000267251"/>
    </source>
</evidence>
<name>A0A4V1IYP5_9FUNG</name>
<gene>
    <name evidence="2" type="ORF">BJ684DRAFT_18375</name>
</gene>
<dbReference type="InterPro" id="IPR016024">
    <property type="entry name" value="ARM-type_fold"/>
</dbReference>
<protein>
    <submittedName>
        <fullName evidence="2">Cell division control protein 14, SIN component-domain-containing protein</fullName>
    </submittedName>
</protein>
<feature type="region of interest" description="Disordered" evidence="1">
    <location>
        <begin position="1"/>
        <end position="96"/>
    </location>
</feature>
<dbReference type="Gene3D" id="1.25.10.10">
    <property type="entry name" value="Leucine-rich Repeat Variant"/>
    <property type="match status" value="1"/>
</dbReference>
<evidence type="ECO:0000256" key="1">
    <source>
        <dbReference type="SAM" id="MobiDB-lite"/>
    </source>
</evidence>
<dbReference type="EMBL" id="KZ987743">
    <property type="protein sequence ID" value="RKP15279.1"/>
    <property type="molecule type" value="Genomic_DNA"/>
</dbReference>
<sequence>MSHPQRLSISSVTSSSSTSSSCSSTATYAPDPTSAPSSTSSYAPDPSSTPSYASGSSSTTTYTPGPSSTTTYTPGSSATTTPTGKDPYLQQASPRSELPPQLQLVLQLDKLVSSFSFRRERAHRGILRLLTNHAAIWPQVERAAGVSTLPLLLDSLHRWHSPMVHEQGGAWEEGREELYQALVLLQGLCLAHPASRHVFSQPAHLQLFLSLLLTPFQNVLVACLELLTSLLADAPEVVQVLHSLQGLSPLVRVLKRKDLSEEALIACLEALWVYLVPDSSSQAHGRPSREARREGGERRKRLNALVGPDFVDGLLKAMPLGKMVALTASPPQTTSQYKSSVP</sequence>